<dbReference type="GO" id="GO:0004674">
    <property type="term" value="F:protein serine/threonine kinase activity"/>
    <property type="evidence" value="ECO:0007669"/>
    <property type="project" value="UniProtKB-KW"/>
</dbReference>
<dbReference type="Pfam" id="PF08263">
    <property type="entry name" value="LRRNT_2"/>
    <property type="match status" value="1"/>
</dbReference>
<evidence type="ECO:0000256" key="9">
    <source>
        <dbReference type="ARBA" id="ARBA00022729"/>
    </source>
</evidence>
<dbReference type="FunFam" id="3.80.10.10:FF:000095">
    <property type="entry name" value="LRR receptor-like serine/threonine-protein kinase GSO1"/>
    <property type="match status" value="1"/>
</dbReference>
<dbReference type="GO" id="GO:0005524">
    <property type="term" value="F:ATP binding"/>
    <property type="evidence" value="ECO:0007669"/>
    <property type="project" value="UniProtKB-UniRule"/>
</dbReference>
<dbReference type="PANTHER" id="PTHR27000:SF777">
    <property type="entry name" value="PROTEIN KINASE DOMAIN-CONTAINING PROTEIN"/>
    <property type="match status" value="1"/>
</dbReference>
<accession>A0AAW1M219</accession>
<protein>
    <recommendedName>
        <fullName evidence="3">non-specific serine/threonine protein kinase</fullName>
        <ecNumber evidence="3">2.7.11.1</ecNumber>
    </recommendedName>
</protein>
<keyword evidence="14 19" id="KW-1133">Transmembrane helix</keyword>
<dbReference type="InterPro" id="IPR003591">
    <property type="entry name" value="Leu-rich_rpt_typical-subtyp"/>
</dbReference>
<evidence type="ECO:0000259" key="20">
    <source>
        <dbReference type="PROSITE" id="PS50011"/>
    </source>
</evidence>
<evidence type="ECO:0000256" key="15">
    <source>
        <dbReference type="ARBA" id="ARBA00023136"/>
    </source>
</evidence>
<dbReference type="Pfam" id="PF00560">
    <property type="entry name" value="LRR_1"/>
    <property type="match status" value="4"/>
</dbReference>
<keyword evidence="5" id="KW-0723">Serine/threonine-protein kinase</keyword>
<evidence type="ECO:0000256" key="19">
    <source>
        <dbReference type="SAM" id="Phobius"/>
    </source>
</evidence>
<evidence type="ECO:0000256" key="1">
    <source>
        <dbReference type="ARBA" id="ARBA00004162"/>
    </source>
</evidence>
<reference evidence="21" key="1">
    <citation type="submission" date="2024-03" db="EMBL/GenBank/DDBJ databases">
        <title>WGS assembly of Saponaria officinalis var. Norfolk2.</title>
        <authorList>
            <person name="Jenkins J."/>
            <person name="Shu S."/>
            <person name="Grimwood J."/>
            <person name="Barry K."/>
            <person name="Goodstein D."/>
            <person name="Schmutz J."/>
            <person name="Leebens-Mack J."/>
            <person name="Osbourn A."/>
        </authorList>
    </citation>
    <scope>NUCLEOTIDE SEQUENCE [LARGE SCALE GENOMIC DNA]</scope>
    <source>
        <strain evidence="21">JIC</strain>
    </source>
</reference>
<dbReference type="Gene3D" id="3.80.10.10">
    <property type="entry name" value="Ribonuclease Inhibitor"/>
    <property type="match status" value="3"/>
</dbReference>
<dbReference type="InterPro" id="IPR001245">
    <property type="entry name" value="Ser-Thr/Tyr_kinase_cat_dom"/>
</dbReference>
<dbReference type="Pfam" id="PF23598">
    <property type="entry name" value="LRR_14"/>
    <property type="match status" value="1"/>
</dbReference>
<dbReference type="InterPro" id="IPR001611">
    <property type="entry name" value="Leu-rich_rpt"/>
</dbReference>
<keyword evidence="9" id="KW-0732">Signal</keyword>
<gene>
    <name evidence="21" type="ORF">RND81_03G216400</name>
</gene>
<dbReference type="InterPro" id="IPR032675">
    <property type="entry name" value="LRR_dom_sf"/>
</dbReference>
<dbReference type="SUPFAM" id="SSF56112">
    <property type="entry name" value="Protein kinase-like (PK-like)"/>
    <property type="match status" value="1"/>
</dbReference>
<dbReference type="EMBL" id="JBDFQZ010000003">
    <property type="protein sequence ID" value="KAK9743088.1"/>
    <property type="molecule type" value="Genomic_DNA"/>
</dbReference>
<dbReference type="PRINTS" id="PR00019">
    <property type="entry name" value="LEURICHRPT"/>
</dbReference>
<feature type="binding site" evidence="18">
    <location>
        <position position="752"/>
    </location>
    <ligand>
        <name>ATP</name>
        <dbReference type="ChEBI" id="CHEBI:30616"/>
    </ligand>
</feature>
<evidence type="ECO:0000256" key="16">
    <source>
        <dbReference type="ARBA" id="ARBA00023170"/>
    </source>
</evidence>
<keyword evidence="7" id="KW-0808">Transferase</keyword>
<keyword evidence="17" id="KW-0325">Glycoprotein</keyword>
<dbReference type="FunFam" id="3.30.200.20:FF:000432">
    <property type="entry name" value="LRR receptor-like serine/threonine-protein kinase EFR"/>
    <property type="match status" value="1"/>
</dbReference>
<evidence type="ECO:0000256" key="6">
    <source>
        <dbReference type="ARBA" id="ARBA00022614"/>
    </source>
</evidence>
<feature type="domain" description="Protein kinase" evidence="20">
    <location>
        <begin position="725"/>
        <end position="852"/>
    </location>
</feature>
<feature type="transmembrane region" description="Helical" evidence="19">
    <location>
        <begin position="670"/>
        <end position="692"/>
    </location>
</feature>
<dbReference type="PANTHER" id="PTHR27000">
    <property type="entry name" value="LEUCINE-RICH REPEAT RECEPTOR-LIKE PROTEIN KINASE FAMILY PROTEIN-RELATED"/>
    <property type="match status" value="1"/>
</dbReference>
<evidence type="ECO:0000256" key="5">
    <source>
        <dbReference type="ARBA" id="ARBA00022527"/>
    </source>
</evidence>
<evidence type="ECO:0000256" key="8">
    <source>
        <dbReference type="ARBA" id="ARBA00022692"/>
    </source>
</evidence>
<dbReference type="Gene3D" id="1.10.510.10">
    <property type="entry name" value="Transferase(Phosphotransferase) domain 1"/>
    <property type="match status" value="1"/>
</dbReference>
<dbReference type="GO" id="GO:0005886">
    <property type="term" value="C:plasma membrane"/>
    <property type="evidence" value="ECO:0007669"/>
    <property type="project" value="UniProtKB-SubCell"/>
</dbReference>
<dbReference type="InterPro" id="IPR055414">
    <property type="entry name" value="LRR_R13L4/SHOC2-like"/>
</dbReference>
<evidence type="ECO:0000256" key="7">
    <source>
        <dbReference type="ARBA" id="ARBA00022679"/>
    </source>
</evidence>
<keyword evidence="22" id="KW-1185">Reference proteome</keyword>
<dbReference type="PROSITE" id="PS51450">
    <property type="entry name" value="LRR"/>
    <property type="match status" value="1"/>
</dbReference>
<dbReference type="Proteomes" id="UP001443914">
    <property type="component" value="Unassembled WGS sequence"/>
</dbReference>
<keyword evidence="11 18" id="KW-0547">Nucleotide-binding</keyword>
<organism evidence="21 22">
    <name type="scientific">Saponaria officinalis</name>
    <name type="common">Common soapwort</name>
    <name type="synonym">Lychnis saponaria</name>
    <dbReference type="NCBI Taxonomy" id="3572"/>
    <lineage>
        <taxon>Eukaryota</taxon>
        <taxon>Viridiplantae</taxon>
        <taxon>Streptophyta</taxon>
        <taxon>Embryophyta</taxon>
        <taxon>Tracheophyta</taxon>
        <taxon>Spermatophyta</taxon>
        <taxon>Magnoliopsida</taxon>
        <taxon>eudicotyledons</taxon>
        <taxon>Gunneridae</taxon>
        <taxon>Pentapetalae</taxon>
        <taxon>Caryophyllales</taxon>
        <taxon>Caryophyllaceae</taxon>
        <taxon>Caryophylleae</taxon>
        <taxon>Saponaria</taxon>
    </lineage>
</organism>
<keyword evidence="6" id="KW-0433">Leucine-rich repeat</keyword>
<name>A0AAW1M219_SAPOF</name>
<dbReference type="InterPro" id="IPR017441">
    <property type="entry name" value="Protein_kinase_ATP_BS"/>
</dbReference>
<sequence>MKSAHLKTQDDPSSFKSSLCNNKLAFLVFLCFLTKNITAAGAPRRFDYPGNETDRTALLAVKSQHVDHRDGVLSSWNNSVHHCAWVGVTCGSKHNRVTVLDLNSLGLSGTISPFISNLSFLSTISLYNNNLYGKIPHTLGKLFRLQKLLLNNNSFIGEIPANLSSCINLEYLYLNYNKMEGKLPNELGTLSKLKKLIVNNNKFTGPLFNVIQNFTFLVTLFADYNTFTGTIPQSIGRMRNLTYLGLGANKLSGTLPVSLFNLSSLQLFDLTENLFHGELPPNLGFTHPRLTWLGLAQNNFSGSIQIIRNLTNLESIILHENSFTGRVLDDFHQFHNLNILSLSYNYLEGDIDFISTLLNCTQLRSLQLDANYFSGTLPKSVANLSTALTSLTIGDSPISGILPAGITNLINLQILYMGNSKLTGSIPHDIGKIQNLESLDLHFNKLTGNIPNSLGNLSRLSQLYIDDNRLRESIPRSIGNCQSLLYMDLSNNELNGTLDSELFQATATFVELDLSYNHLEGPLPLAISKQIGLGKLGLSSNNFSGQLPDGLSECTQLQYLYMNKNSFNGDIPSSYASLASLQEIDLSQNNLSGPIPAFFSKIPSIYYLNLSYNDFQGRIPTNSVFANASAIFLAGNTRLCGGITELHLPRCIEKENMEKKKGTTSHALKLIIPVVCAVVVVVAIVIGTYLTCTRKKKTPSSLDLVMGKEIMKVSYDMLLKATGGFSTERLLGSGSFGSVFKGDLDGKTVAVKVINLEHHASSQSFLAECKALRNVRHRNLVGIITACSSIDFQGNDFRALVYEFMPNGSLDIWLHGVVGTLSLPQRVGVAIDVAQHSIISTTSVKLLLCIVI</sequence>
<dbReference type="InterPro" id="IPR013210">
    <property type="entry name" value="LRR_N_plant-typ"/>
</dbReference>
<keyword evidence="16" id="KW-0675">Receptor</keyword>
<dbReference type="SUPFAM" id="SSF52058">
    <property type="entry name" value="L domain-like"/>
    <property type="match status" value="3"/>
</dbReference>
<dbReference type="Pfam" id="PF07714">
    <property type="entry name" value="PK_Tyr_Ser-Thr"/>
    <property type="match status" value="1"/>
</dbReference>
<evidence type="ECO:0000313" key="22">
    <source>
        <dbReference type="Proteomes" id="UP001443914"/>
    </source>
</evidence>
<dbReference type="EC" id="2.7.11.1" evidence="3"/>
<dbReference type="InterPro" id="IPR011009">
    <property type="entry name" value="Kinase-like_dom_sf"/>
</dbReference>
<evidence type="ECO:0000256" key="14">
    <source>
        <dbReference type="ARBA" id="ARBA00022989"/>
    </source>
</evidence>
<keyword evidence="12" id="KW-0418">Kinase</keyword>
<keyword evidence="10" id="KW-0677">Repeat</keyword>
<evidence type="ECO:0000256" key="12">
    <source>
        <dbReference type="ARBA" id="ARBA00022777"/>
    </source>
</evidence>
<keyword evidence="13 18" id="KW-0067">ATP-binding</keyword>
<dbReference type="PROSITE" id="PS50011">
    <property type="entry name" value="PROTEIN_KINASE_DOM"/>
    <property type="match status" value="1"/>
</dbReference>
<dbReference type="FunFam" id="3.80.10.10:FF:000288">
    <property type="entry name" value="LRR receptor-like serine/threonine-protein kinase EFR"/>
    <property type="match status" value="1"/>
</dbReference>
<dbReference type="InterPro" id="IPR000719">
    <property type="entry name" value="Prot_kinase_dom"/>
</dbReference>
<evidence type="ECO:0000256" key="11">
    <source>
        <dbReference type="ARBA" id="ARBA00022741"/>
    </source>
</evidence>
<evidence type="ECO:0000256" key="3">
    <source>
        <dbReference type="ARBA" id="ARBA00012513"/>
    </source>
</evidence>
<keyword evidence="4" id="KW-1003">Cell membrane</keyword>
<dbReference type="AlphaFoldDB" id="A0AAW1M219"/>
<comment type="subcellular location">
    <subcellularLocation>
        <location evidence="1">Cell membrane</location>
        <topology evidence="1">Single-pass membrane protein</topology>
    </subcellularLocation>
    <subcellularLocation>
        <location evidence="2">Membrane</location>
        <topology evidence="2">Single-pass type I membrane protein</topology>
    </subcellularLocation>
</comment>
<dbReference type="SMART" id="SM00369">
    <property type="entry name" value="LRR_TYP"/>
    <property type="match status" value="5"/>
</dbReference>
<evidence type="ECO:0000256" key="4">
    <source>
        <dbReference type="ARBA" id="ARBA00022475"/>
    </source>
</evidence>
<evidence type="ECO:0000313" key="21">
    <source>
        <dbReference type="EMBL" id="KAK9743088.1"/>
    </source>
</evidence>
<evidence type="ECO:0000256" key="10">
    <source>
        <dbReference type="ARBA" id="ARBA00022737"/>
    </source>
</evidence>
<evidence type="ECO:0000256" key="13">
    <source>
        <dbReference type="ARBA" id="ARBA00022840"/>
    </source>
</evidence>
<comment type="caution">
    <text evidence="21">The sequence shown here is derived from an EMBL/GenBank/DDBJ whole genome shotgun (WGS) entry which is preliminary data.</text>
</comment>
<proteinExistence type="predicted"/>
<dbReference type="PROSITE" id="PS00107">
    <property type="entry name" value="PROTEIN_KINASE_ATP"/>
    <property type="match status" value="1"/>
</dbReference>
<keyword evidence="8 19" id="KW-0812">Transmembrane</keyword>
<evidence type="ECO:0000256" key="17">
    <source>
        <dbReference type="ARBA" id="ARBA00023180"/>
    </source>
</evidence>
<evidence type="ECO:0000256" key="18">
    <source>
        <dbReference type="PROSITE-ProRule" id="PRU10141"/>
    </source>
</evidence>
<keyword evidence="15 19" id="KW-0472">Membrane</keyword>
<evidence type="ECO:0000256" key="2">
    <source>
        <dbReference type="ARBA" id="ARBA00004479"/>
    </source>
</evidence>